<feature type="signal peptide" evidence="1">
    <location>
        <begin position="1"/>
        <end position="35"/>
    </location>
</feature>
<name>A0A318KI79_9FIRM</name>
<evidence type="ECO:0008006" key="4">
    <source>
        <dbReference type="Google" id="ProtNLM"/>
    </source>
</evidence>
<feature type="non-terminal residue" evidence="2">
    <location>
        <position position="1"/>
    </location>
</feature>
<dbReference type="EMBL" id="QJKH01000038">
    <property type="protein sequence ID" value="PXX73411.1"/>
    <property type="molecule type" value="Genomic_DNA"/>
</dbReference>
<dbReference type="Gene3D" id="2.10.270.10">
    <property type="entry name" value="Cholin Binding"/>
    <property type="match status" value="1"/>
</dbReference>
<dbReference type="SUPFAM" id="SSF69360">
    <property type="entry name" value="Cell wall binding repeat"/>
    <property type="match status" value="1"/>
</dbReference>
<organism evidence="2 3">
    <name type="scientific">Dielma fastidiosa</name>
    <dbReference type="NCBI Taxonomy" id="1034346"/>
    <lineage>
        <taxon>Bacteria</taxon>
        <taxon>Bacillati</taxon>
        <taxon>Bacillota</taxon>
        <taxon>Erysipelotrichia</taxon>
        <taxon>Erysipelotrichales</taxon>
        <taxon>Erysipelotrichaceae</taxon>
        <taxon>Dielma</taxon>
    </lineage>
</organism>
<dbReference type="AlphaFoldDB" id="A0A318KI79"/>
<accession>A0A318KI79</accession>
<feature type="chain" id="PRO_5016267240" description="N-acetylmuramoyl-L-alanine amidase family protein" evidence="1">
    <location>
        <begin position="36"/>
        <end position="626"/>
    </location>
</feature>
<evidence type="ECO:0000313" key="3">
    <source>
        <dbReference type="Proteomes" id="UP000247612"/>
    </source>
</evidence>
<reference evidence="2 3" key="1">
    <citation type="submission" date="2018-05" db="EMBL/GenBank/DDBJ databases">
        <title>Genomic Encyclopedia of Type Strains, Phase IV (KMG-IV): sequencing the most valuable type-strain genomes for metagenomic binning, comparative biology and taxonomic classification.</title>
        <authorList>
            <person name="Goeker M."/>
        </authorList>
    </citation>
    <scope>NUCLEOTIDE SEQUENCE [LARGE SCALE GENOMIC DNA]</scope>
    <source>
        <strain evidence="2 3">JC118</strain>
    </source>
</reference>
<gene>
    <name evidence="2" type="ORF">DES51_1382</name>
</gene>
<sequence length="626" mass="68521">EIYFMNKYSSKAVKTAATVGMSLAMVLSNAAPVFAATPAAVCTKTGDEACGRTVYNAILDKLGDTTFADSNMDDALKITAADGKTKVTIYEAIEANAADLATFRTSLSYGDAYKNVTKMLDFNSAMTAAFGAGYSSLADVTSTTVGGYVATYLATDYTTTKTDAKSKLSDLKDDKKAMTGIMGGDFEVLLNRAQTVLEDILEISSDDYDADLADFYDAFSKVLENDLDGKNTILNADEHSITGLGTVTDETKDKDDKDKKYEVTKVTLSSKSAVKGRINAIKDATDYDQFKDEDLVISLIDTYQDVIDNIGNITDIASTDAYKAYNKTKTDDEDKTVKAFLVDFFKGETNLKYGKVDANGKYVAGTNASTAKEEAKAVAKVLDNEQWAILKDLKEEVLDSVWSFETSKVGNYYRDKSDFNSYVSAAQKSIIMDNVPGFLLKVVDTETGEFGYDYVEAHMDAFNEALDAVTTGIAKITPANIKTTDKAALEAAEDAIYELYYNKGKYVNNLTDKELKTVRQADTKITNLREAFDNLGTTAVAGWYDMGNGNWGYNNEDGTPAAYKWVASGSDWYMIKDGKMLRNTWLATDGGRWYYLDNAGKMVTNQSVDGCWINSYGVYMSPSYNG</sequence>
<protein>
    <recommendedName>
        <fullName evidence="4">N-acetylmuramoyl-L-alanine amidase family protein</fullName>
    </recommendedName>
</protein>
<keyword evidence="3" id="KW-1185">Reference proteome</keyword>
<evidence type="ECO:0000313" key="2">
    <source>
        <dbReference type="EMBL" id="PXX73411.1"/>
    </source>
</evidence>
<proteinExistence type="predicted"/>
<dbReference type="RefSeq" id="WP_219999610.1">
    <property type="nucleotide sequence ID" value="NZ_QJKH01000038.1"/>
</dbReference>
<evidence type="ECO:0000256" key="1">
    <source>
        <dbReference type="SAM" id="SignalP"/>
    </source>
</evidence>
<comment type="caution">
    <text evidence="2">The sequence shown here is derived from an EMBL/GenBank/DDBJ whole genome shotgun (WGS) entry which is preliminary data.</text>
</comment>
<dbReference type="Proteomes" id="UP000247612">
    <property type="component" value="Unassembled WGS sequence"/>
</dbReference>
<keyword evidence="1" id="KW-0732">Signal</keyword>